<feature type="region of interest" description="Disordered" evidence="2">
    <location>
        <begin position="2063"/>
        <end position="2095"/>
    </location>
</feature>
<evidence type="ECO:0000313" key="5">
    <source>
        <dbReference type="Proteomes" id="UP000006726"/>
    </source>
</evidence>
<comment type="caution">
    <text evidence="4">The sequence shown here is derived from an EMBL/GenBank/DDBJ whole genome shotgun (WGS) entry which is preliminary data.</text>
</comment>
<evidence type="ECO:0000256" key="1">
    <source>
        <dbReference type="SAM" id="Coils"/>
    </source>
</evidence>
<feature type="region of interest" description="Disordered" evidence="2">
    <location>
        <begin position="2172"/>
        <end position="2206"/>
    </location>
</feature>
<feature type="compositionally biased region" description="Polar residues" evidence="2">
    <location>
        <begin position="986"/>
        <end position="997"/>
    </location>
</feature>
<evidence type="ECO:0000313" key="4">
    <source>
        <dbReference type="EMBL" id="EAK89649.1"/>
    </source>
</evidence>
<feature type="compositionally biased region" description="Acidic residues" evidence="2">
    <location>
        <begin position="660"/>
        <end position="685"/>
    </location>
</feature>
<dbReference type="OMA" id="SRKGSYM"/>
<feature type="compositionally biased region" description="Basic and acidic residues" evidence="2">
    <location>
        <begin position="630"/>
        <end position="643"/>
    </location>
</feature>
<feature type="compositionally biased region" description="Acidic residues" evidence="2">
    <location>
        <begin position="886"/>
        <end position="897"/>
    </location>
</feature>
<dbReference type="InParanoid" id="Q5CV62"/>
<keyword evidence="1" id="KW-0175">Coiled coil</keyword>
<feature type="compositionally biased region" description="Basic residues" evidence="2">
    <location>
        <begin position="2067"/>
        <end position="2086"/>
    </location>
</feature>
<proteinExistence type="predicted"/>
<dbReference type="KEGG" id="cpv:cgd8_5290"/>
<evidence type="ECO:0000256" key="3">
    <source>
        <dbReference type="SAM" id="SignalP"/>
    </source>
</evidence>
<dbReference type="GeneID" id="3374227"/>
<feature type="compositionally biased region" description="Gly residues" evidence="2">
    <location>
        <begin position="787"/>
        <end position="803"/>
    </location>
</feature>
<feature type="compositionally biased region" description="Basic and acidic residues" evidence="2">
    <location>
        <begin position="2192"/>
        <end position="2201"/>
    </location>
</feature>
<protein>
    <submittedName>
        <fullName evidence="4">Large protein with possible signal peptide and acidic plus glycine repeats</fullName>
    </submittedName>
</protein>
<feature type="compositionally biased region" description="Acidic residues" evidence="2">
    <location>
        <begin position="852"/>
        <end position="863"/>
    </location>
</feature>
<feature type="coiled-coil region" evidence="1">
    <location>
        <begin position="157"/>
        <end position="184"/>
    </location>
</feature>
<feature type="compositionally biased region" description="Acidic residues" evidence="2">
    <location>
        <begin position="718"/>
        <end position="740"/>
    </location>
</feature>
<feature type="compositionally biased region" description="Acidic residues" evidence="2">
    <location>
        <begin position="577"/>
        <end position="604"/>
    </location>
</feature>
<dbReference type="OrthoDB" id="344366at2759"/>
<feature type="compositionally biased region" description="Low complexity" evidence="2">
    <location>
        <begin position="1125"/>
        <end position="1135"/>
    </location>
</feature>
<feature type="compositionally biased region" description="Gly residues" evidence="2">
    <location>
        <begin position="1050"/>
        <end position="1059"/>
    </location>
</feature>
<name>Q5CV62_CRYPI</name>
<organism evidence="4 5">
    <name type="scientific">Cryptosporidium parvum (strain Iowa II)</name>
    <dbReference type="NCBI Taxonomy" id="353152"/>
    <lineage>
        <taxon>Eukaryota</taxon>
        <taxon>Sar</taxon>
        <taxon>Alveolata</taxon>
        <taxon>Apicomplexa</taxon>
        <taxon>Conoidasida</taxon>
        <taxon>Coccidia</taxon>
        <taxon>Eucoccidiorida</taxon>
        <taxon>Eimeriorina</taxon>
        <taxon>Cryptosporidiidae</taxon>
        <taxon>Cryptosporidium</taxon>
    </lineage>
</organism>
<gene>
    <name evidence="4" type="ORF">cgd8_5290</name>
</gene>
<feature type="signal peptide" evidence="3">
    <location>
        <begin position="1"/>
        <end position="22"/>
    </location>
</feature>
<feature type="chain" id="PRO_5004254988" evidence="3">
    <location>
        <begin position="23"/>
        <end position="2256"/>
    </location>
</feature>
<feature type="compositionally biased region" description="Acidic residues" evidence="2">
    <location>
        <begin position="911"/>
        <end position="923"/>
    </location>
</feature>
<feature type="compositionally biased region" description="Basic and acidic residues" evidence="2">
    <location>
        <begin position="704"/>
        <end position="717"/>
    </location>
</feature>
<dbReference type="Proteomes" id="UP000006726">
    <property type="component" value="Chromosome 8"/>
</dbReference>
<feature type="region of interest" description="Disordered" evidence="2">
    <location>
        <begin position="551"/>
        <end position="1135"/>
    </location>
</feature>
<dbReference type="RefSeq" id="XP_627407.1">
    <property type="nucleotide sequence ID" value="XM_627407.1"/>
</dbReference>
<dbReference type="EMBL" id="AAEE01000003">
    <property type="protein sequence ID" value="EAK89649.1"/>
    <property type="molecule type" value="Genomic_DNA"/>
</dbReference>
<dbReference type="VEuPathDB" id="CryptoDB:cgd8_5290"/>
<feature type="compositionally biased region" description="Basic and acidic residues" evidence="2">
    <location>
        <begin position="839"/>
        <end position="851"/>
    </location>
</feature>
<keyword evidence="3" id="KW-0732">Signal</keyword>
<sequence>MFIKKFILIFLILIFLICQTQGISNDLSSLTSNLVSKYMTKEEFLGECKRELPKFRSNLTETQVYFLCLKALKSSLDKIYNSPVGKLLNSDSVPEDVVEHKTENDNVEGYRKLLDDVSNIFSSDVYFDEDLLEADNGLFSNSIQTLLEIDKKELKRKEFMEKKIKEIQNTEERLREEYREKLKKKYPEAYHPLALEIFSTISKEDIETWMNLPLKLKLPVINYYFLLVATMGQSSEKEDRHKIFTKAIISTIISKNEIKIPKYMTLQDIRYEICKFGMIHKSGCKIVPFSTLLSLPRHSFEIWKSFGLVLQFEFLIAMTYSIEHEMNFDNCDKEIFKITNEKKLRKEEESKIRVYLSHLFPEEDSLPLKHFKSVLKYLLDIAVNDEPSKLDDQSQSYSVVSSNFAQEKNDQTSSIQVKQSESINLELAKETKIENEVKDKIEHQEKKVTGFFDEVKDVSTIDSEKVEIDKNEYSSREYPTLNNDTDNIIEVAKLEEIRKIKDNGIKESTADNKNEEEFNLISLVNSETKVRNAKITMESEKSNGLKKIDVEGLNSLPPNEYNPYSNVGIGSGLMNKEDDDSFPEEEENPELGDESNDDLEEGQENIESHEGDNMENEDNGENTNAEELGDEGKKDDLDTRQDELDGDSGNGEDLGHNGEGEDENDDKDDTDGSDQDGNNEEDTPDGGDIGGTDQEDSDSGGEAKGTDYDGEEGKELDSDSGDGEGGGGEDNDEVDDEESNSGDGDHGGDDGGDNDEGEDGESNSGDGEESGSGENNGEREEEESTSGDGGFGGDVGGDGGGDGGGDDGGDGGGDNDGGDEESSSGDGGGGEDNDEGEDKESSSGDGDHGGDDGGDNDEREDGESNTGDREGGEEGDSDSGGYGGDKDEEGGDLDSDSGDGGNDGGDKDGEGGDLDSDLEDGGDDIGGGGGGEGEEGDLDSGGDGGDYMGDSNKDSDLGDRAEVGGGGDEGEDGGLDSGGGGLDNFEGNTGDSYSESNDAFGIGGGDYRRDSDEDSDLGSAEEVGSSKTKGKGEGDDFDRDLDSNSMEAGGISGNFGGGNTNQNDLEYSTGNSGSGGLGNNEFEGDPLSGSGDKGGFDDSYSSSVGNNDKGGGFGKEVPSFDIETGDNLNSGDSNSFGNSSFKGLNNVDNDDFEAGSEKGIDLPIEDKIRNDIDDLDSTFNGLNTPIDSFDNSGIGSKENLELDGILASNQKFNDNDDMEIAEGLPTVDQPSLGIEEGNEIGGPTIVSELDFGNGEEVKDLDKSLEELKDSLGGSTVDNTGVDDLFGNGINKSNNLGINENEILGGEDFGNEVQFGQGDTNDEVENLLNEIQEGNNLNIENNYDELNNIQGTEAIDIQPNNTDNFLDSLLISGNTGDVEIELNPMSGDNKDINSELELLNNVGNPSFDIDKNPSLFEMDNNAYGRINEAEIDKDLDEAASNLQIPNNEINFGPNDSFEIQNKNLETELEELTKLGDPGTEVPGINSDFPDNSVLPETVGLNDEFKVLEDLSADGPLEEDEFEFLERMLNEKGANREFEFASTVDSEEFTDEEELDALNLPNGQLNVGYGLNSQIPLSTQSQTQSEKDEPSVVPNDQLSLVINSIPGADDNSAIEINEALMRDPGTLDSIYEDLNDIINDLNQNTSFPVEIPEIDQIDTIRTNSDQAIDNNISNIYSDFIENDRESTNINTIDGSLDIGLTGKNGGIIEDGNDYIGDFDILIGENNIPDQGFEDDFGLEGLFKEGNIDKQFDQSEFIPFLNELEKENSLTKNKKASSNIDEIELGDSDLFELNSGIETKSDKTLSIEDPEESISTLFENDGQYNSAVENDKNLDIFEIQPGTTVKDGEIENVLNDLINDGGISTDSSLDEFGLDFDKMIENNQEKNFQNDDMYISTLFEEPEINLEKNEIENNLLILDFEDKNKPSSLEPLSEDDNLYLDELFKIEEKKNEDFGMNNNILLDQITNNEKAQANDEEINLSEIEWLNERDIEDNKKIDETNLIMEDLHRLFEMNGDSEGNLIFKDEFILSDNEIKSLNSLEDADDLKLDEFFDKEVDLNQYNANSMTSAKQRKKRKKRKKIKKKNKNKKERGISPTEEYEISSEELDFLFDQSEKDSDQTLNKLITDSTDDADFVDSDDFLNMGNIQVKKSTLVRVNKLDSDDIHYKKKSRLVSDDEEVETDKQKSMKKMLRGASSEEYKEPRPKNRSIGTIFEKQKGGSEKEWIMSFAPKLRPGRMQRRRDLFSEEEIEEAIKEARLA</sequence>
<dbReference type="STRING" id="353152.Q5CV62"/>
<feature type="compositionally biased region" description="Acidic residues" evidence="2">
    <location>
        <begin position="816"/>
        <end position="838"/>
    </location>
</feature>
<evidence type="ECO:0000256" key="2">
    <source>
        <dbReference type="SAM" id="MobiDB-lite"/>
    </source>
</evidence>
<reference evidence="4 5" key="1">
    <citation type="journal article" date="2004" name="Science">
        <title>Complete genome sequence of the apicomplexan, Cryptosporidium parvum.</title>
        <authorList>
            <person name="Abrahamsen M.S."/>
            <person name="Templeton T.J."/>
            <person name="Enomoto S."/>
            <person name="Abrahante J.E."/>
            <person name="Zhu G."/>
            <person name="Lancto C.A."/>
            <person name="Deng M."/>
            <person name="Liu C."/>
            <person name="Widmer G."/>
            <person name="Tzipori S."/>
            <person name="Buck G.A."/>
            <person name="Xu P."/>
            <person name="Bankier A.T."/>
            <person name="Dear P.H."/>
            <person name="Konfortov B.A."/>
            <person name="Spriggs H.F."/>
            <person name="Iyer L."/>
            <person name="Anantharaman V."/>
            <person name="Aravind L."/>
            <person name="Kapur V."/>
        </authorList>
    </citation>
    <scope>NUCLEOTIDE SEQUENCE [LARGE SCALE GENOMIC DNA]</scope>
    <source>
        <strain evidence="5">Iowa II</strain>
    </source>
</reference>
<accession>Q5CV62</accession>
<feature type="compositionally biased region" description="Acidic residues" evidence="2">
    <location>
        <begin position="750"/>
        <end position="771"/>
    </location>
</feature>
<feature type="compositionally biased region" description="Basic and acidic residues" evidence="2">
    <location>
        <begin position="951"/>
        <end position="962"/>
    </location>
</feature>
<keyword evidence="5" id="KW-1185">Reference proteome</keyword>